<dbReference type="AlphaFoldDB" id="A0A2P8GBF9"/>
<dbReference type="InterPro" id="IPR052036">
    <property type="entry name" value="Hydrolase/PRTase-associated"/>
</dbReference>
<protein>
    <submittedName>
        <fullName evidence="1">Erythromycin esterase-like protein</fullName>
    </submittedName>
</protein>
<keyword evidence="2" id="KW-1185">Reference proteome</keyword>
<evidence type="ECO:0000313" key="1">
    <source>
        <dbReference type="EMBL" id="PSL31293.1"/>
    </source>
</evidence>
<accession>A0A2P8GBF9</accession>
<reference evidence="1 2" key="1">
    <citation type="submission" date="2018-03" db="EMBL/GenBank/DDBJ databases">
        <title>Genomic Encyclopedia of Archaeal and Bacterial Type Strains, Phase II (KMG-II): from individual species to whole genera.</title>
        <authorList>
            <person name="Goeker M."/>
        </authorList>
    </citation>
    <scope>NUCLEOTIDE SEQUENCE [LARGE SCALE GENOMIC DNA]</scope>
    <source>
        <strain evidence="1 2">DSM 29057</strain>
    </source>
</reference>
<dbReference type="PANTHER" id="PTHR31299">
    <property type="entry name" value="ESTERASE, PUTATIVE (AFU_ORTHOLOGUE AFUA_1G05850)-RELATED"/>
    <property type="match status" value="1"/>
</dbReference>
<dbReference type="InterPro" id="IPR007815">
    <property type="entry name" value="Emycin_Estase"/>
</dbReference>
<proteinExistence type="predicted"/>
<sequence>MKSNWSFSALIFFFLCICCTPVLVNGQSDRLINQLKRQVVALDSVSLAGENNVNAISKALPSKFQVLGIGEQSHGTSEFFAARLLLIKALAADPAFTKIGLEAPMAEVDQLNDYLLEGRGDLKVILRSFRLYSYECTEFVDLVESVGRIGKARGKAIRFFGFDMQSPFRSLQNLRDSGVASDISDSLKNLMHYYELLNNEVYNHSFSATDFAELKTLSDQVLVKMSGKAEGSELVRKSIRNYRQFLLLNDSRYAHAMDVQSEIRDSLMAENVLAEMEPGKKMVILAHNAHLQRTPNIFSKSTGSYLARKLAGSYQCVGLTTSYGFYTAFNPKAGHITDKNNVFAGDSTTWEYHFSKLAQPVFFFGTGALKQQIQGTLLPGRYRLLAYGLADNQFFDGALINDFDYILHIRQTSGNQSVYLK</sequence>
<dbReference type="SUPFAM" id="SSF159501">
    <property type="entry name" value="EreA/ChaN-like"/>
    <property type="match status" value="1"/>
</dbReference>
<dbReference type="Pfam" id="PF05139">
    <property type="entry name" value="Erythro_esteras"/>
    <property type="match status" value="1"/>
</dbReference>
<dbReference type="EMBL" id="PYAS01000003">
    <property type="protein sequence ID" value="PSL31293.1"/>
    <property type="molecule type" value="Genomic_DNA"/>
</dbReference>
<dbReference type="OrthoDB" id="9810066at2"/>
<dbReference type="Gene3D" id="3.30.1870.10">
    <property type="entry name" value="EreA-like, domain 2"/>
    <property type="match status" value="1"/>
</dbReference>
<dbReference type="PANTHER" id="PTHR31299:SF0">
    <property type="entry name" value="ESTERASE, PUTATIVE (AFU_ORTHOLOGUE AFUA_1G05850)-RELATED"/>
    <property type="match status" value="1"/>
</dbReference>
<gene>
    <name evidence="1" type="ORF">CLV60_103159</name>
</gene>
<dbReference type="CDD" id="cd14728">
    <property type="entry name" value="Ere-like"/>
    <property type="match status" value="1"/>
</dbReference>
<dbReference type="Gene3D" id="1.20.1440.30">
    <property type="entry name" value="Biosynthetic Protein domain"/>
    <property type="match status" value="1"/>
</dbReference>
<evidence type="ECO:0000313" key="2">
    <source>
        <dbReference type="Proteomes" id="UP000241964"/>
    </source>
</evidence>
<name>A0A2P8GBF9_9BACT</name>
<dbReference type="GO" id="GO:0046677">
    <property type="term" value="P:response to antibiotic"/>
    <property type="evidence" value="ECO:0007669"/>
    <property type="project" value="InterPro"/>
</dbReference>
<dbReference type="Proteomes" id="UP000241964">
    <property type="component" value="Unassembled WGS sequence"/>
</dbReference>
<organism evidence="1 2">
    <name type="scientific">Dyadobacter jiangsuensis</name>
    <dbReference type="NCBI Taxonomy" id="1591085"/>
    <lineage>
        <taxon>Bacteria</taxon>
        <taxon>Pseudomonadati</taxon>
        <taxon>Bacteroidota</taxon>
        <taxon>Cytophagia</taxon>
        <taxon>Cytophagales</taxon>
        <taxon>Spirosomataceae</taxon>
        <taxon>Dyadobacter</taxon>
    </lineage>
</organism>
<dbReference type="Gene3D" id="3.40.1660.10">
    <property type="entry name" value="EreA-like (biosynthetic domain)"/>
    <property type="match status" value="1"/>
</dbReference>
<comment type="caution">
    <text evidence="1">The sequence shown here is derived from an EMBL/GenBank/DDBJ whole genome shotgun (WGS) entry which is preliminary data.</text>
</comment>